<proteinExistence type="predicted"/>
<sequence length="99" mass="11414">MTNLEPRIVHIDDEQLVDWVSDPVFDFKTEVDALRMLQALSENLRSAREQVKHSMRYLSAAVKAAGQFEEDGERIRPQAIIRESGLARQTVYDLLNEKN</sequence>
<evidence type="ECO:0000313" key="2">
    <source>
        <dbReference type="Proteomes" id="UP001595764"/>
    </source>
</evidence>
<gene>
    <name evidence="1" type="ORF">ACFORO_12505</name>
</gene>
<dbReference type="EMBL" id="JBHRWI010000016">
    <property type="protein sequence ID" value="MFC3510989.1"/>
    <property type="molecule type" value="Genomic_DNA"/>
</dbReference>
<protein>
    <submittedName>
        <fullName evidence="1">Uncharacterized protein</fullName>
    </submittedName>
</protein>
<accession>A0ABV7QFN7</accession>
<name>A0ABV7QFN7_9PSEU</name>
<organism evidence="1 2">
    <name type="scientific">Amycolatopsis halotolerans</name>
    <dbReference type="NCBI Taxonomy" id="330083"/>
    <lineage>
        <taxon>Bacteria</taxon>
        <taxon>Bacillati</taxon>
        <taxon>Actinomycetota</taxon>
        <taxon>Actinomycetes</taxon>
        <taxon>Pseudonocardiales</taxon>
        <taxon>Pseudonocardiaceae</taxon>
        <taxon>Amycolatopsis</taxon>
    </lineage>
</organism>
<comment type="caution">
    <text evidence="1">The sequence shown here is derived from an EMBL/GenBank/DDBJ whole genome shotgun (WGS) entry which is preliminary data.</text>
</comment>
<dbReference type="RefSeq" id="WP_377869978.1">
    <property type="nucleotide sequence ID" value="NZ_JBHMAY010000017.1"/>
</dbReference>
<evidence type="ECO:0000313" key="1">
    <source>
        <dbReference type="EMBL" id="MFC3510989.1"/>
    </source>
</evidence>
<keyword evidence="2" id="KW-1185">Reference proteome</keyword>
<dbReference type="Proteomes" id="UP001595764">
    <property type="component" value="Unassembled WGS sequence"/>
</dbReference>
<reference evidence="2" key="1">
    <citation type="journal article" date="2019" name="Int. J. Syst. Evol. Microbiol.">
        <title>The Global Catalogue of Microorganisms (GCM) 10K type strain sequencing project: providing services to taxonomists for standard genome sequencing and annotation.</title>
        <authorList>
            <consortium name="The Broad Institute Genomics Platform"/>
            <consortium name="The Broad Institute Genome Sequencing Center for Infectious Disease"/>
            <person name="Wu L."/>
            <person name="Ma J."/>
        </authorList>
    </citation>
    <scope>NUCLEOTIDE SEQUENCE [LARGE SCALE GENOMIC DNA]</scope>
    <source>
        <strain evidence="2">CGMCC 4.7682</strain>
    </source>
</reference>